<feature type="coiled-coil region" evidence="1">
    <location>
        <begin position="91"/>
        <end position="118"/>
    </location>
</feature>
<evidence type="ECO:0000256" key="1">
    <source>
        <dbReference type="SAM" id="Coils"/>
    </source>
</evidence>
<gene>
    <name evidence="2" type="ORF">NezhNPV_ORF2</name>
</gene>
<keyword evidence="1" id="KW-0175">Coiled coil</keyword>
<protein>
    <submittedName>
        <fullName evidence="2">Uncharacterized protein</fullName>
    </submittedName>
</protein>
<proteinExistence type="predicted"/>
<evidence type="ECO:0000313" key="2">
    <source>
        <dbReference type="EMBL" id="WYD57047.1"/>
    </source>
</evidence>
<accession>A0AAN0LHG3</accession>
<sequence>MNNSRFFQEIYPLLLDILNEINAVLKNFNSIQKTEKCKEITTYVNNFINRTNCEILLLDLKAKKKAIKDNVEISKNDVHYDMRIIAYGERIKSLNIDIQSAKNSIEKSNEIQKELKEIDPTIVEKLLICKYICMDTLSYIDTSYFNFKLNHIYSKYIPSDETDQNNPFRSVTTNDNTNYDSDDTYVASTNEHDAQIF</sequence>
<dbReference type="EMBL" id="OR723730">
    <property type="protein sequence ID" value="WYD57047.1"/>
    <property type="molecule type" value="Genomic_DNA"/>
</dbReference>
<organism evidence="2">
    <name type="scientific">Nesodiprion zhejiangensis nucleopolyhedrovirus</name>
    <dbReference type="NCBI Taxonomy" id="3135970"/>
    <lineage>
        <taxon>Viruses</taxon>
        <taxon>Viruses incertae sedis</taxon>
        <taxon>Naldaviricetes</taxon>
        <taxon>Lefavirales</taxon>
        <taxon>Baculoviridae</taxon>
    </lineage>
</organism>
<name>A0AAN0LHG3_9BACU</name>
<reference evidence="2" key="1">
    <citation type="submission" date="2023-10" db="EMBL/GenBank/DDBJ databases">
        <authorList>
            <person name="Wang Q."/>
        </authorList>
    </citation>
    <scope>NUCLEOTIDE SEQUENCE</scope>
    <source>
        <strain evidence="2">BJZYA2014</strain>
    </source>
</reference>